<reference evidence="1" key="2">
    <citation type="submission" date="2015-06" db="UniProtKB">
        <authorList>
            <consortium name="EnsemblProtists"/>
        </authorList>
    </citation>
    <scope>IDENTIFICATION</scope>
    <source>
        <strain evidence="1">Emoy2</strain>
    </source>
</reference>
<protein>
    <submittedName>
        <fullName evidence="1">Uncharacterized protein</fullName>
    </submittedName>
</protein>
<dbReference type="EnsemblProtists" id="HpaT810618">
    <property type="protein sequence ID" value="HpaP810618"/>
    <property type="gene ID" value="HpaG810618"/>
</dbReference>
<keyword evidence="2" id="KW-1185">Reference proteome</keyword>
<name>M4BVS4_HYAAE</name>
<dbReference type="HOGENOM" id="CLU_1605849_0_0_1"/>
<dbReference type="VEuPathDB" id="FungiDB:HpaG810618"/>
<sequence>MEIHRTPECALTRLWELDAAAISNRSALRQQQEQQRVKWANVDMSTVSFAPGAVVVSANNNGSSFRFSLAECIAPTTLYRLSLKIQLPQQRTKWHWARRSFTRRWSQQSCRAFRMSRTRSTTWTLYGTTSGCGGMWTTYCYWKNICKKQTAVKKARVTRIPCLLWT</sequence>
<dbReference type="EMBL" id="JH597986">
    <property type="status" value="NOT_ANNOTATED_CDS"/>
    <property type="molecule type" value="Genomic_DNA"/>
</dbReference>
<proteinExistence type="predicted"/>
<evidence type="ECO:0000313" key="1">
    <source>
        <dbReference type="EnsemblProtists" id="HpaP810618"/>
    </source>
</evidence>
<accession>M4BVS4</accession>
<reference evidence="2" key="1">
    <citation type="journal article" date="2010" name="Science">
        <title>Signatures of adaptation to obligate biotrophy in the Hyaloperonospora arabidopsidis genome.</title>
        <authorList>
            <person name="Baxter L."/>
            <person name="Tripathy S."/>
            <person name="Ishaque N."/>
            <person name="Boot N."/>
            <person name="Cabral A."/>
            <person name="Kemen E."/>
            <person name="Thines M."/>
            <person name="Ah-Fong A."/>
            <person name="Anderson R."/>
            <person name="Badejoko W."/>
            <person name="Bittner-Eddy P."/>
            <person name="Boore J.L."/>
            <person name="Chibucos M.C."/>
            <person name="Coates M."/>
            <person name="Dehal P."/>
            <person name="Delehaunty K."/>
            <person name="Dong S."/>
            <person name="Downton P."/>
            <person name="Dumas B."/>
            <person name="Fabro G."/>
            <person name="Fronick C."/>
            <person name="Fuerstenberg S.I."/>
            <person name="Fulton L."/>
            <person name="Gaulin E."/>
            <person name="Govers F."/>
            <person name="Hughes L."/>
            <person name="Humphray S."/>
            <person name="Jiang R.H."/>
            <person name="Judelson H."/>
            <person name="Kamoun S."/>
            <person name="Kyung K."/>
            <person name="Meijer H."/>
            <person name="Minx P."/>
            <person name="Morris P."/>
            <person name="Nelson J."/>
            <person name="Phuntumart V."/>
            <person name="Qutob D."/>
            <person name="Rehmany A."/>
            <person name="Rougon-Cardoso A."/>
            <person name="Ryden P."/>
            <person name="Torto-Alalibo T."/>
            <person name="Studholme D."/>
            <person name="Wang Y."/>
            <person name="Win J."/>
            <person name="Wood J."/>
            <person name="Clifton S.W."/>
            <person name="Rogers J."/>
            <person name="Van den Ackerveken G."/>
            <person name="Jones J.D."/>
            <person name="McDowell J.M."/>
            <person name="Beynon J."/>
            <person name="Tyler B.M."/>
        </authorList>
    </citation>
    <scope>NUCLEOTIDE SEQUENCE [LARGE SCALE GENOMIC DNA]</scope>
    <source>
        <strain evidence="2">Emoy2</strain>
    </source>
</reference>
<organism evidence="1 2">
    <name type="scientific">Hyaloperonospora arabidopsidis (strain Emoy2)</name>
    <name type="common">Downy mildew agent</name>
    <name type="synonym">Peronospora arabidopsidis</name>
    <dbReference type="NCBI Taxonomy" id="559515"/>
    <lineage>
        <taxon>Eukaryota</taxon>
        <taxon>Sar</taxon>
        <taxon>Stramenopiles</taxon>
        <taxon>Oomycota</taxon>
        <taxon>Peronosporomycetes</taxon>
        <taxon>Peronosporales</taxon>
        <taxon>Peronosporaceae</taxon>
        <taxon>Hyaloperonospora</taxon>
    </lineage>
</organism>
<dbReference type="Proteomes" id="UP000011713">
    <property type="component" value="Unassembled WGS sequence"/>
</dbReference>
<dbReference type="AlphaFoldDB" id="M4BVS4"/>
<dbReference type="InParanoid" id="M4BVS4"/>
<evidence type="ECO:0000313" key="2">
    <source>
        <dbReference type="Proteomes" id="UP000011713"/>
    </source>
</evidence>